<proteinExistence type="predicted"/>
<reference evidence="1 2" key="1">
    <citation type="journal article" date="2019" name="Environ. Microbiol.">
        <title>An active ?-lactamase is a part of an orchestrated cell wall stress resistance network of Bacillus subtilis and related rhizosphere species.</title>
        <authorList>
            <person name="Bucher T."/>
            <person name="Keren-Paz A."/>
            <person name="Hausser J."/>
            <person name="Olender T."/>
            <person name="Cytryn E."/>
            <person name="Kolodkin-Gal I."/>
        </authorList>
    </citation>
    <scope>NUCLEOTIDE SEQUENCE [LARGE SCALE GENOMIC DNA]</scope>
    <source>
        <strain evidence="1 2">I32</strain>
    </source>
</reference>
<dbReference type="EMBL" id="SZOH01000228">
    <property type="protein sequence ID" value="TKJ07207.1"/>
    <property type="molecule type" value="Genomic_DNA"/>
</dbReference>
<evidence type="ECO:0000313" key="1">
    <source>
        <dbReference type="EMBL" id="TKJ07207.1"/>
    </source>
</evidence>
<evidence type="ECO:0000313" key="2">
    <source>
        <dbReference type="Proteomes" id="UP000308444"/>
    </source>
</evidence>
<dbReference type="Proteomes" id="UP000308444">
    <property type="component" value="Unassembled WGS sequence"/>
</dbReference>
<name>A0A9X9F8C1_BACCE</name>
<protein>
    <submittedName>
        <fullName evidence="1">Uncharacterized protein</fullName>
    </submittedName>
</protein>
<comment type="caution">
    <text evidence="1">The sequence shown here is derived from an EMBL/GenBank/DDBJ whole genome shotgun (WGS) entry which is preliminary data.</text>
</comment>
<dbReference type="AlphaFoldDB" id="A0A9X9F8C1"/>
<sequence>MAIQRDWAFCEKCYGLFFNLYPNKGNCPGGRGGHKQAQTGMGYDYMLNHSIPSNQYTQPEWEYCKNCHGMFFNGYPNKGICPSGGVHERDEHGYHFVLKHDTPRLYSNEQPYWDFCIYCQGLFYNGFNKKGSCPASEKVRLLNGDYTHIGGHKRHPQAYNFILTFWTASPPPHTLIAHCGWPPNPSLCPGYH</sequence>
<dbReference type="RefSeq" id="WP_137050145.1">
    <property type="nucleotide sequence ID" value="NZ_SZOE01000197.1"/>
</dbReference>
<gene>
    <name evidence="1" type="ORF">FC695_04235</name>
</gene>
<accession>A0A9X9F8C1</accession>
<organism evidence="1 2">
    <name type="scientific">Bacillus cereus</name>
    <dbReference type="NCBI Taxonomy" id="1396"/>
    <lineage>
        <taxon>Bacteria</taxon>
        <taxon>Bacillati</taxon>
        <taxon>Bacillota</taxon>
        <taxon>Bacilli</taxon>
        <taxon>Bacillales</taxon>
        <taxon>Bacillaceae</taxon>
        <taxon>Bacillus</taxon>
        <taxon>Bacillus cereus group</taxon>
    </lineage>
</organism>